<dbReference type="AlphaFoldDB" id="A0A8X6IKJ6"/>
<gene>
    <name evidence="1" type="ORF">NPIL_418541</name>
</gene>
<reference evidence="1" key="1">
    <citation type="submission" date="2020-08" db="EMBL/GenBank/DDBJ databases">
        <title>Multicomponent nature underlies the extraordinary mechanical properties of spider dragline silk.</title>
        <authorList>
            <person name="Kono N."/>
            <person name="Nakamura H."/>
            <person name="Mori M."/>
            <person name="Yoshida Y."/>
            <person name="Ohtoshi R."/>
            <person name="Malay A.D."/>
            <person name="Moran D.A.P."/>
            <person name="Tomita M."/>
            <person name="Numata K."/>
            <person name="Arakawa K."/>
        </authorList>
    </citation>
    <scope>NUCLEOTIDE SEQUENCE</scope>
</reference>
<evidence type="ECO:0000313" key="2">
    <source>
        <dbReference type="Proteomes" id="UP000887013"/>
    </source>
</evidence>
<dbReference type="Proteomes" id="UP000887013">
    <property type="component" value="Unassembled WGS sequence"/>
</dbReference>
<dbReference type="EMBL" id="BMAW01091430">
    <property type="protein sequence ID" value="GFS49745.1"/>
    <property type="molecule type" value="Genomic_DNA"/>
</dbReference>
<name>A0A8X6IKJ6_NEPPI</name>
<keyword evidence="2" id="KW-1185">Reference proteome</keyword>
<accession>A0A8X6IKJ6</accession>
<evidence type="ECO:0000313" key="1">
    <source>
        <dbReference type="EMBL" id="GFS49745.1"/>
    </source>
</evidence>
<protein>
    <submittedName>
        <fullName evidence="1">Uncharacterized protein</fullName>
    </submittedName>
</protein>
<sequence>MRIKTVRQVIRSCIIYKRFSVRPLEMSEFLIQKIVGEMLQTLKSVGCKPMWSTDLEGKQEMLDNSLYVYNISNIPLKMAISLSTDSFILADRRLIARRSRSTTI</sequence>
<organism evidence="1 2">
    <name type="scientific">Nephila pilipes</name>
    <name type="common">Giant wood spider</name>
    <name type="synonym">Nephila maculata</name>
    <dbReference type="NCBI Taxonomy" id="299642"/>
    <lineage>
        <taxon>Eukaryota</taxon>
        <taxon>Metazoa</taxon>
        <taxon>Ecdysozoa</taxon>
        <taxon>Arthropoda</taxon>
        <taxon>Chelicerata</taxon>
        <taxon>Arachnida</taxon>
        <taxon>Araneae</taxon>
        <taxon>Araneomorphae</taxon>
        <taxon>Entelegynae</taxon>
        <taxon>Araneoidea</taxon>
        <taxon>Nephilidae</taxon>
        <taxon>Nephila</taxon>
    </lineage>
</organism>
<proteinExistence type="predicted"/>
<comment type="caution">
    <text evidence="1">The sequence shown here is derived from an EMBL/GenBank/DDBJ whole genome shotgun (WGS) entry which is preliminary data.</text>
</comment>